<dbReference type="Pfam" id="PF02608">
    <property type="entry name" value="Bmp"/>
    <property type="match status" value="1"/>
</dbReference>
<protein>
    <submittedName>
        <fullName evidence="8">BMP family ABC transporter substrate-binding protein</fullName>
    </submittedName>
</protein>
<organism evidence="8 9">
    <name type="scientific">Oceanospirillum sediminis</name>
    <dbReference type="NCBI Taxonomy" id="2760088"/>
    <lineage>
        <taxon>Bacteria</taxon>
        <taxon>Pseudomonadati</taxon>
        <taxon>Pseudomonadota</taxon>
        <taxon>Gammaproteobacteria</taxon>
        <taxon>Oceanospirillales</taxon>
        <taxon>Oceanospirillaceae</taxon>
        <taxon>Oceanospirillum</taxon>
    </lineage>
</organism>
<dbReference type="Proteomes" id="UP000565262">
    <property type="component" value="Unassembled WGS sequence"/>
</dbReference>
<dbReference type="GO" id="GO:0005886">
    <property type="term" value="C:plasma membrane"/>
    <property type="evidence" value="ECO:0007669"/>
    <property type="project" value="UniProtKB-SubCell"/>
</dbReference>
<dbReference type="AlphaFoldDB" id="A0A839ITU8"/>
<keyword evidence="6" id="KW-0449">Lipoprotein</keyword>
<dbReference type="Gene3D" id="3.40.50.2300">
    <property type="match status" value="2"/>
</dbReference>
<proteinExistence type="inferred from homology"/>
<gene>
    <name evidence="8" type="ORF">H4O21_14985</name>
</gene>
<evidence type="ECO:0000313" key="9">
    <source>
        <dbReference type="Proteomes" id="UP000565262"/>
    </source>
</evidence>
<dbReference type="RefSeq" id="WP_182809684.1">
    <property type="nucleotide sequence ID" value="NZ_JACJFM010000020.1"/>
</dbReference>
<dbReference type="InterPro" id="IPR003760">
    <property type="entry name" value="PnrA-like"/>
</dbReference>
<keyword evidence="3" id="KW-1003">Cell membrane</keyword>
<accession>A0A839ITU8</accession>
<dbReference type="InterPro" id="IPR050957">
    <property type="entry name" value="BMP_lipoprotein"/>
</dbReference>
<keyword evidence="9" id="KW-1185">Reference proteome</keyword>
<reference evidence="8 9" key="1">
    <citation type="submission" date="2020-08" db="EMBL/GenBank/DDBJ databases">
        <title>Oceanospirillum sp. nov. isolated from marine sediment.</title>
        <authorList>
            <person name="Ji X."/>
        </authorList>
    </citation>
    <scope>NUCLEOTIDE SEQUENCE [LARGE SCALE GENOMIC DNA]</scope>
    <source>
        <strain evidence="8 9">D5</strain>
    </source>
</reference>
<evidence type="ECO:0000256" key="5">
    <source>
        <dbReference type="ARBA" id="ARBA00023136"/>
    </source>
</evidence>
<name>A0A839ITU8_9GAMM</name>
<evidence type="ECO:0000256" key="3">
    <source>
        <dbReference type="ARBA" id="ARBA00022475"/>
    </source>
</evidence>
<comment type="similarity">
    <text evidence="2">Belongs to the BMP lipoprotein family.</text>
</comment>
<evidence type="ECO:0000256" key="6">
    <source>
        <dbReference type="ARBA" id="ARBA00023288"/>
    </source>
</evidence>
<evidence type="ECO:0000256" key="1">
    <source>
        <dbReference type="ARBA" id="ARBA00004193"/>
    </source>
</evidence>
<evidence type="ECO:0000259" key="7">
    <source>
        <dbReference type="Pfam" id="PF02608"/>
    </source>
</evidence>
<dbReference type="InterPro" id="IPR028082">
    <property type="entry name" value="Peripla_BP_I"/>
</dbReference>
<keyword evidence="5" id="KW-0472">Membrane</keyword>
<evidence type="ECO:0000313" key="8">
    <source>
        <dbReference type="EMBL" id="MBB1487909.1"/>
    </source>
</evidence>
<evidence type="ECO:0000256" key="4">
    <source>
        <dbReference type="ARBA" id="ARBA00022729"/>
    </source>
</evidence>
<dbReference type="PANTHER" id="PTHR34296:SF2">
    <property type="entry name" value="ABC TRANSPORTER GUANOSINE-BINDING PROTEIN NUPN"/>
    <property type="match status" value="1"/>
</dbReference>
<dbReference type="SUPFAM" id="SSF53822">
    <property type="entry name" value="Periplasmic binding protein-like I"/>
    <property type="match status" value="1"/>
</dbReference>
<evidence type="ECO:0000256" key="2">
    <source>
        <dbReference type="ARBA" id="ARBA00008610"/>
    </source>
</evidence>
<dbReference type="EMBL" id="JACJFM010000020">
    <property type="protein sequence ID" value="MBB1487909.1"/>
    <property type="molecule type" value="Genomic_DNA"/>
</dbReference>
<comment type="caution">
    <text evidence="8">The sequence shown here is derived from an EMBL/GenBank/DDBJ whole genome shotgun (WGS) entry which is preliminary data.</text>
</comment>
<dbReference type="PANTHER" id="PTHR34296">
    <property type="entry name" value="TRANSCRIPTIONAL ACTIVATOR PROTEIN MED"/>
    <property type="match status" value="1"/>
</dbReference>
<sequence length="340" mass="37972">MINTDFSGKGHWLRFFITGIIFLILTGCESDDNESASETTSQSSTGLLALFPQKIDGSGWNKAGYAGAEGLSKRLGLNFHYLETVQFSDEALFHQQVGEQILKNDIRIVMAHGGQYINAINRIATDYPRVNFVINSSCAGNNANVGCLSFNWRQLGLIAGVAAALKTDSQRIGFIGGMKLDVLEQLADGMEHSARHIRPGIEFKRIWLDSWTSERQALEAARDMIAGGVDVIAVNADPASKVIYPLLEQHDVAIVGRQLEQYERFPQTMLANVQLNTKRLIEFGFQQMLQGRWEGKLHQFGIYDQVQSITLADHQLTPAQRKIYESFYHDILSGTFERGQ</sequence>
<comment type="subcellular location">
    <subcellularLocation>
        <location evidence="1">Cell membrane</location>
        <topology evidence="1">Lipid-anchor</topology>
    </subcellularLocation>
</comment>
<feature type="domain" description="ABC transporter substrate-binding protein PnrA-like" evidence="7">
    <location>
        <begin position="50"/>
        <end position="310"/>
    </location>
</feature>
<keyword evidence="4" id="KW-0732">Signal</keyword>